<comment type="caution">
    <text evidence="1">The sequence shown here is derived from an EMBL/GenBank/DDBJ whole genome shotgun (WGS) entry which is preliminary data.</text>
</comment>
<sequence>VAGDLLWAQADGTVSKTKPTPPTVLVFVGTYIGGSVVHVDVKVFPSLSELSHVKIETPAEFDVMIWDPGEFAFVPRQIDHGADLAGLADDDHVRYFDKDGSKDMTGTLIAPLGIRGIILASFGFSVGQYSVGSADTQLTSYDVTIPANTLTQPGDFIMIEGVFVFATNTNTKTVRHQLDSTTKSISAQSAVSLAAHVPRTVTKLIYRTSTTGAWGGVSWIDASAAAPTAGQGYEHVVGLSGADWTAAQTLKLWAQGGVNDDVRATDFTVTAFAVISGTTV</sequence>
<organism evidence="1">
    <name type="scientific">marine sediment metagenome</name>
    <dbReference type="NCBI Taxonomy" id="412755"/>
    <lineage>
        <taxon>unclassified sequences</taxon>
        <taxon>metagenomes</taxon>
        <taxon>ecological metagenomes</taxon>
    </lineage>
</organism>
<dbReference type="EMBL" id="LAZR01048450">
    <property type="protein sequence ID" value="KKK91898.1"/>
    <property type="molecule type" value="Genomic_DNA"/>
</dbReference>
<reference evidence="1" key="1">
    <citation type="journal article" date="2015" name="Nature">
        <title>Complex archaea that bridge the gap between prokaryotes and eukaryotes.</title>
        <authorList>
            <person name="Spang A."/>
            <person name="Saw J.H."/>
            <person name="Jorgensen S.L."/>
            <person name="Zaremba-Niedzwiedzka K."/>
            <person name="Martijn J."/>
            <person name="Lind A.E."/>
            <person name="van Eijk R."/>
            <person name="Schleper C."/>
            <person name="Guy L."/>
            <person name="Ettema T.J."/>
        </authorList>
    </citation>
    <scope>NUCLEOTIDE SEQUENCE</scope>
</reference>
<proteinExistence type="predicted"/>
<accession>A0A0F8ZDT9</accession>
<feature type="non-terminal residue" evidence="1">
    <location>
        <position position="1"/>
    </location>
</feature>
<name>A0A0F8ZDT9_9ZZZZ</name>
<gene>
    <name evidence="1" type="ORF">LCGC14_2708310</name>
</gene>
<dbReference type="AlphaFoldDB" id="A0A0F8ZDT9"/>
<evidence type="ECO:0000313" key="1">
    <source>
        <dbReference type="EMBL" id="KKK91898.1"/>
    </source>
</evidence>
<protein>
    <submittedName>
        <fullName evidence="1">Uncharacterized protein</fullName>
    </submittedName>
</protein>